<feature type="compositionally biased region" description="Low complexity" evidence="1">
    <location>
        <begin position="59"/>
        <end position="71"/>
    </location>
</feature>
<keyword evidence="3" id="KW-1185">Reference proteome</keyword>
<proteinExistence type="predicted"/>
<evidence type="ECO:0000313" key="2">
    <source>
        <dbReference type="EMBL" id="MBP2371954.1"/>
    </source>
</evidence>
<organism evidence="2 3">
    <name type="scientific">Pseudonocardia parietis</name>
    <dbReference type="NCBI Taxonomy" id="570936"/>
    <lineage>
        <taxon>Bacteria</taxon>
        <taxon>Bacillati</taxon>
        <taxon>Actinomycetota</taxon>
        <taxon>Actinomycetes</taxon>
        <taxon>Pseudonocardiales</taxon>
        <taxon>Pseudonocardiaceae</taxon>
        <taxon>Pseudonocardia</taxon>
    </lineage>
</organism>
<evidence type="ECO:0000313" key="3">
    <source>
        <dbReference type="Proteomes" id="UP001519295"/>
    </source>
</evidence>
<dbReference type="EMBL" id="JAGINU010000004">
    <property type="protein sequence ID" value="MBP2371954.1"/>
    <property type="molecule type" value="Genomic_DNA"/>
</dbReference>
<gene>
    <name evidence="2" type="ORF">JOF36_007727</name>
</gene>
<sequence>MLVDVDLAGEVDAVFDEVFVELMLDNGMAEPQEELAQPPRSSSLGCCHARRVAPGTGREAAASAAVEAPSPQRLRPTQRSPPPVGDPTR</sequence>
<reference evidence="2 3" key="1">
    <citation type="submission" date="2021-03" db="EMBL/GenBank/DDBJ databases">
        <title>Sequencing the genomes of 1000 actinobacteria strains.</title>
        <authorList>
            <person name="Klenk H.-P."/>
        </authorList>
    </citation>
    <scope>NUCLEOTIDE SEQUENCE [LARGE SCALE GENOMIC DNA]</scope>
    <source>
        <strain evidence="2 3">DSM 45256</strain>
    </source>
</reference>
<dbReference type="RefSeq" id="WP_210037006.1">
    <property type="nucleotide sequence ID" value="NZ_JAGINU010000004.1"/>
</dbReference>
<protein>
    <submittedName>
        <fullName evidence="2">Uncharacterized protein</fullName>
    </submittedName>
</protein>
<evidence type="ECO:0000256" key="1">
    <source>
        <dbReference type="SAM" id="MobiDB-lite"/>
    </source>
</evidence>
<feature type="compositionally biased region" description="Pro residues" evidence="1">
    <location>
        <begin position="79"/>
        <end position="89"/>
    </location>
</feature>
<feature type="region of interest" description="Disordered" evidence="1">
    <location>
        <begin position="55"/>
        <end position="89"/>
    </location>
</feature>
<dbReference type="Proteomes" id="UP001519295">
    <property type="component" value="Unassembled WGS sequence"/>
</dbReference>
<comment type="caution">
    <text evidence="2">The sequence shown here is derived from an EMBL/GenBank/DDBJ whole genome shotgun (WGS) entry which is preliminary data.</text>
</comment>
<name>A0ABS4W6W5_9PSEU</name>
<accession>A0ABS4W6W5</accession>